<proteinExistence type="predicted"/>
<reference evidence="1 2" key="1">
    <citation type="submission" date="2020-07" db="EMBL/GenBank/DDBJ databases">
        <title>Sequencing the genomes of 1000 actinobacteria strains.</title>
        <authorList>
            <person name="Klenk H.-P."/>
        </authorList>
    </citation>
    <scope>NUCLEOTIDE SEQUENCE [LARGE SCALE GENOMIC DNA]</scope>
    <source>
        <strain evidence="1 2">DSM 45975</strain>
    </source>
</reference>
<keyword evidence="2" id="KW-1185">Reference proteome</keyword>
<evidence type="ECO:0000313" key="1">
    <source>
        <dbReference type="EMBL" id="MBA8825365.1"/>
    </source>
</evidence>
<accession>A0A839E106</accession>
<name>A0A839E106_9PSEU</name>
<comment type="caution">
    <text evidence="1">The sequence shown here is derived from an EMBL/GenBank/DDBJ whole genome shotgun (WGS) entry which is preliminary data.</text>
</comment>
<sequence>METGGHSPANPVGRRTLLASGLGALSVGAFSLTGREVESEPPPRPHNAVTVERVHSRARHREVELVTIAPEGVPHADLPVCVLFHERHRTARESVDLMWAPAVNTANPPQLAFVSVDGGKNGYWREHPEDDPMRMMLEEVPGWLKQRGLGGPNGLPRTAAGYSMGGYGALDYTRRRQANGTPLAATAVLSPSLFTSWQEVEVRNAFASKQQWAALDPLRHTDELGDVALAVWCGTEDFLLESTRRFAELTDPEVVSFGPGVHEDVYFHTVLPHAVSFVGRHRAETA</sequence>
<dbReference type="SUPFAM" id="SSF53474">
    <property type="entry name" value="alpha/beta-Hydrolases"/>
    <property type="match status" value="1"/>
</dbReference>
<dbReference type="EMBL" id="JACGWZ010000003">
    <property type="protein sequence ID" value="MBA8825365.1"/>
    <property type="molecule type" value="Genomic_DNA"/>
</dbReference>
<dbReference type="Proteomes" id="UP000569329">
    <property type="component" value="Unassembled WGS sequence"/>
</dbReference>
<evidence type="ECO:0008006" key="3">
    <source>
        <dbReference type="Google" id="ProtNLM"/>
    </source>
</evidence>
<protein>
    <recommendedName>
        <fullName evidence="3">Trehalose O-mycolyltransferase</fullName>
    </recommendedName>
</protein>
<evidence type="ECO:0000313" key="2">
    <source>
        <dbReference type="Proteomes" id="UP000569329"/>
    </source>
</evidence>
<organism evidence="1 2">
    <name type="scientific">Halosaccharopolyspora lacisalsi</name>
    <dbReference type="NCBI Taxonomy" id="1000566"/>
    <lineage>
        <taxon>Bacteria</taxon>
        <taxon>Bacillati</taxon>
        <taxon>Actinomycetota</taxon>
        <taxon>Actinomycetes</taxon>
        <taxon>Pseudonocardiales</taxon>
        <taxon>Pseudonocardiaceae</taxon>
        <taxon>Halosaccharopolyspora</taxon>
    </lineage>
</organism>
<dbReference type="RefSeq" id="WP_182544559.1">
    <property type="nucleotide sequence ID" value="NZ_JACGWZ010000003.1"/>
</dbReference>
<gene>
    <name evidence="1" type="ORF">FHX42_002716</name>
</gene>
<dbReference type="AlphaFoldDB" id="A0A839E106"/>
<dbReference type="Gene3D" id="3.40.50.1820">
    <property type="entry name" value="alpha/beta hydrolase"/>
    <property type="match status" value="1"/>
</dbReference>
<dbReference type="InterPro" id="IPR029058">
    <property type="entry name" value="AB_hydrolase_fold"/>
</dbReference>